<feature type="DNA-binding region" description="H-T-H motif" evidence="4">
    <location>
        <begin position="47"/>
        <end position="66"/>
    </location>
</feature>
<name>A0A285K4Q0_9ACTN</name>
<keyword evidence="3" id="KW-0804">Transcription</keyword>
<dbReference type="SUPFAM" id="SSF48498">
    <property type="entry name" value="Tetracyclin repressor-like, C-terminal domain"/>
    <property type="match status" value="1"/>
</dbReference>
<dbReference type="InterPro" id="IPR001647">
    <property type="entry name" value="HTH_TetR"/>
</dbReference>
<sequence>MFTNGRSFCNVGSVTVDGRLVRGERTRTAVLDQALRLATVNGLDGLSLSQVADALGVSKSGLFAHWRSKEALQLAVIEHARGQWTDEVIRPALAAPKGLRRLWALHDRRLAFYEAQVLPGGCFFANANFEFNARPGVLRDRLGVQLADWTAFLTRLADEAVEVGDLRHGAGDSLPFLIESLGVCAVMQATTLGPEVTFRHARLALLSHLRALATDPTILPELS</sequence>
<dbReference type="InterPro" id="IPR009057">
    <property type="entry name" value="Homeodomain-like_sf"/>
</dbReference>
<reference evidence="6 7" key="1">
    <citation type="submission" date="2017-09" db="EMBL/GenBank/DDBJ databases">
        <authorList>
            <person name="Ehlers B."/>
            <person name="Leendertz F.H."/>
        </authorList>
    </citation>
    <scope>NUCLEOTIDE SEQUENCE [LARGE SCALE GENOMIC DNA]</scope>
    <source>
        <strain evidence="6 7">CGMCC 4.6857</strain>
    </source>
</reference>
<dbReference type="PANTHER" id="PTHR47506:SF6">
    <property type="entry name" value="HTH-TYPE TRANSCRIPTIONAL REPRESSOR NEMR"/>
    <property type="match status" value="1"/>
</dbReference>
<keyword evidence="1" id="KW-0805">Transcription regulation</keyword>
<keyword evidence="2 4" id="KW-0238">DNA-binding</keyword>
<dbReference type="PRINTS" id="PR00455">
    <property type="entry name" value="HTHTETR"/>
</dbReference>
<dbReference type="InterPro" id="IPR011075">
    <property type="entry name" value="TetR_C"/>
</dbReference>
<dbReference type="AlphaFoldDB" id="A0A285K4Q0"/>
<evidence type="ECO:0000313" key="7">
    <source>
        <dbReference type="Proteomes" id="UP000219612"/>
    </source>
</evidence>
<dbReference type="Gene3D" id="1.10.357.10">
    <property type="entry name" value="Tetracycline Repressor, domain 2"/>
    <property type="match status" value="1"/>
</dbReference>
<dbReference type="PROSITE" id="PS50977">
    <property type="entry name" value="HTH_TETR_2"/>
    <property type="match status" value="1"/>
</dbReference>
<dbReference type="GO" id="GO:0003677">
    <property type="term" value="F:DNA binding"/>
    <property type="evidence" value="ECO:0007669"/>
    <property type="project" value="UniProtKB-UniRule"/>
</dbReference>
<dbReference type="EMBL" id="OBDY01000031">
    <property type="protein sequence ID" value="SNY67538.1"/>
    <property type="molecule type" value="Genomic_DNA"/>
</dbReference>
<evidence type="ECO:0000256" key="2">
    <source>
        <dbReference type="ARBA" id="ARBA00023125"/>
    </source>
</evidence>
<dbReference type="Pfam" id="PF16925">
    <property type="entry name" value="TetR_C_13"/>
    <property type="match status" value="1"/>
</dbReference>
<gene>
    <name evidence="6" type="ORF">SAMN05421748_131138</name>
</gene>
<dbReference type="Gene3D" id="1.10.10.60">
    <property type="entry name" value="Homeodomain-like"/>
    <property type="match status" value="1"/>
</dbReference>
<dbReference type="SUPFAM" id="SSF46689">
    <property type="entry name" value="Homeodomain-like"/>
    <property type="match status" value="1"/>
</dbReference>
<dbReference type="InterPro" id="IPR036271">
    <property type="entry name" value="Tet_transcr_reg_TetR-rel_C_sf"/>
</dbReference>
<dbReference type="Proteomes" id="UP000219612">
    <property type="component" value="Unassembled WGS sequence"/>
</dbReference>
<accession>A0A285K4Q0</accession>
<evidence type="ECO:0000313" key="6">
    <source>
        <dbReference type="EMBL" id="SNY67538.1"/>
    </source>
</evidence>
<evidence type="ECO:0000256" key="3">
    <source>
        <dbReference type="ARBA" id="ARBA00023163"/>
    </source>
</evidence>
<proteinExistence type="predicted"/>
<dbReference type="PANTHER" id="PTHR47506">
    <property type="entry name" value="TRANSCRIPTIONAL REGULATORY PROTEIN"/>
    <property type="match status" value="1"/>
</dbReference>
<evidence type="ECO:0000259" key="5">
    <source>
        <dbReference type="PROSITE" id="PS50977"/>
    </source>
</evidence>
<evidence type="ECO:0000256" key="4">
    <source>
        <dbReference type="PROSITE-ProRule" id="PRU00335"/>
    </source>
</evidence>
<dbReference type="Pfam" id="PF00440">
    <property type="entry name" value="TetR_N"/>
    <property type="match status" value="1"/>
</dbReference>
<keyword evidence="7" id="KW-1185">Reference proteome</keyword>
<evidence type="ECO:0000256" key="1">
    <source>
        <dbReference type="ARBA" id="ARBA00023015"/>
    </source>
</evidence>
<organism evidence="6 7">
    <name type="scientific">Paractinoplanes atraurantiacus</name>
    <dbReference type="NCBI Taxonomy" id="1036182"/>
    <lineage>
        <taxon>Bacteria</taxon>
        <taxon>Bacillati</taxon>
        <taxon>Actinomycetota</taxon>
        <taxon>Actinomycetes</taxon>
        <taxon>Micromonosporales</taxon>
        <taxon>Micromonosporaceae</taxon>
        <taxon>Paractinoplanes</taxon>
    </lineage>
</organism>
<feature type="domain" description="HTH tetR-type" evidence="5">
    <location>
        <begin position="24"/>
        <end position="84"/>
    </location>
</feature>
<protein>
    <submittedName>
        <fullName evidence="6">DNA-binding transcriptional regulator, AcrR family</fullName>
    </submittedName>
</protein>